<accession>I4B735</accession>
<gene>
    <name evidence="7" type="primary">atpH</name>
    <name evidence="8" type="ordered locus">Turpa_2450</name>
</gene>
<dbReference type="EMBL" id="CP002959">
    <property type="protein sequence ID" value="AFM13092.1"/>
    <property type="molecule type" value="Genomic_DNA"/>
</dbReference>
<comment type="function">
    <text evidence="7">This protein is part of the stalk that links CF(0) to CF(1). It either transmits conformational changes from CF(0) to CF(1) or is implicated in proton conduction.</text>
</comment>
<dbReference type="Pfam" id="PF00213">
    <property type="entry name" value="OSCP"/>
    <property type="match status" value="1"/>
</dbReference>
<dbReference type="GO" id="GO:0046933">
    <property type="term" value="F:proton-transporting ATP synthase activity, rotational mechanism"/>
    <property type="evidence" value="ECO:0007669"/>
    <property type="project" value="UniProtKB-UniRule"/>
</dbReference>
<dbReference type="HOGENOM" id="CLU_1348449_0_0_12"/>
<dbReference type="NCBIfam" id="TIGR01145">
    <property type="entry name" value="ATP_synt_delta"/>
    <property type="match status" value="1"/>
</dbReference>
<dbReference type="Proteomes" id="UP000006048">
    <property type="component" value="Chromosome"/>
</dbReference>
<keyword evidence="7" id="KW-1003">Cell membrane</keyword>
<keyword evidence="5 7" id="KW-0472">Membrane</keyword>
<keyword evidence="3 7" id="KW-0375">Hydrogen ion transport</keyword>
<comment type="similarity">
    <text evidence="7">Belongs to the ATPase delta chain family.</text>
</comment>
<keyword evidence="7" id="KW-0997">Cell inner membrane</keyword>
<keyword evidence="6 7" id="KW-0066">ATP synthesis</keyword>
<evidence type="ECO:0000313" key="8">
    <source>
        <dbReference type="EMBL" id="AFM13092.1"/>
    </source>
</evidence>
<proteinExistence type="inferred from homology"/>
<comment type="subunit">
    <text evidence="7">F-type ATPases have 2 components, F(1) - the catalytic core - and F(0) - the membrane proton channel. F(1) has five subunits: alpha(3), beta(3), gamma(1), delta(1), epsilon(1). F(0) has three main subunits: a(1), b(2) and c(10-14). The alpha and beta chains form an alternating ring which encloses part of the gamma chain. F(1) is attached to F(0) by a central stalk formed by the gamma and epsilon chains, while a peripheral stalk is formed by the delta and b chains.</text>
</comment>
<name>I4B735_TURPD</name>
<dbReference type="KEGG" id="tpx:Turpa_2450"/>
<dbReference type="InterPro" id="IPR026015">
    <property type="entry name" value="ATP_synth_OSCP/delta_N_sf"/>
</dbReference>
<reference evidence="8 9" key="1">
    <citation type="submission" date="2012-06" db="EMBL/GenBank/DDBJ databases">
        <title>The complete chromosome of genome of Turneriella parva DSM 21527.</title>
        <authorList>
            <consortium name="US DOE Joint Genome Institute (JGI-PGF)"/>
            <person name="Lucas S."/>
            <person name="Han J."/>
            <person name="Lapidus A."/>
            <person name="Bruce D."/>
            <person name="Goodwin L."/>
            <person name="Pitluck S."/>
            <person name="Peters L."/>
            <person name="Kyrpides N."/>
            <person name="Mavromatis K."/>
            <person name="Ivanova N."/>
            <person name="Mikhailova N."/>
            <person name="Chertkov O."/>
            <person name="Detter J.C."/>
            <person name="Tapia R."/>
            <person name="Han C."/>
            <person name="Land M."/>
            <person name="Hauser L."/>
            <person name="Markowitz V."/>
            <person name="Cheng J.-F."/>
            <person name="Hugenholtz P."/>
            <person name="Woyke T."/>
            <person name="Wu D."/>
            <person name="Gronow S."/>
            <person name="Wellnitz S."/>
            <person name="Brambilla E."/>
            <person name="Klenk H.-P."/>
            <person name="Eisen J.A."/>
        </authorList>
    </citation>
    <scope>NUCLEOTIDE SEQUENCE [LARGE SCALE GENOMIC DNA]</scope>
    <source>
        <strain evidence="9">ATCC BAA-1111 / DSM 21527 / NCTC 11395 / H</strain>
    </source>
</reference>
<dbReference type="PANTHER" id="PTHR11910">
    <property type="entry name" value="ATP SYNTHASE DELTA CHAIN"/>
    <property type="match status" value="1"/>
</dbReference>
<evidence type="ECO:0000313" key="9">
    <source>
        <dbReference type="Proteomes" id="UP000006048"/>
    </source>
</evidence>
<sequence>MIFNKVAHNYALALSQVSGLNLEQAEEDLHAIRDALRADEKFSIFVQSPGLGTAVKRKAFVAALEGKVQKAVLSLCLILIERRRMRILPEIFVSFRHIVDEILGRTYVDVLIAKNLNTEAAPLDDAMKQAILDKIEKNRAAFGLHATKKLNYTMSVKVNPELLAGISVRVADYIFDGTVARNLIHWHDVAAVHPFDVSKAFSE</sequence>
<comment type="subcellular location">
    <subcellularLocation>
        <location evidence="7">Cell inner membrane</location>
        <topology evidence="7">Peripheral membrane protein</topology>
    </subcellularLocation>
    <subcellularLocation>
        <location evidence="1">Membrane</location>
    </subcellularLocation>
</comment>
<evidence type="ECO:0000256" key="3">
    <source>
        <dbReference type="ARBA" id="ARBA00022781"/>
    </source>
</evidence>
<dbReference type="GO" id="GO:0045259">
    <property type="term" value="C:proton-transporting ATP synthase complex"/>
    <property type="evidence" value="ECO:0007669"/>
    <property type="project" value="UniProtKB-KW"/>
</dbReference>
<dbReference type="InterPro" id="IPR000711">
    <property type="entry name" value="ATPase_OSCP/dsu"/>
</dbReference>
<dbReference type="AlphaFoldDB" id="I4B735"/>
<dbReference type="STRING" id="869212.Turpa_2450"/>
<evidence type="ECO:0000256" key="4">
    <source>
        <dbReference type="ARBA" id="ARBA00023065"/>
    </source>
</evidence>
<keyword evidence="7" id="KW-0139">CF(1)</keyword>
<evidence type="ECO:0000256" key="2">
    <source>
        <dbReference type="ARBA" id="ARBA00022448"/>
    </source>
</evidence>
<evidence type="ECO:0000256" key="7">
    <source>
        <dbReference type="HAMAP-Rule" id="MF_01416"/>
    </source>
</evidence>
<keyword evidence="4 7" id="KW-0406">Ion transport</keyword>
<dbReference type="Gene3D" id="1.10.520.20">
    <property type="entry name" value="N-terminal domain of the delta subunit of the F1F0-ATP synthase"/>
    <property type="match status" value="1"/>
</dbReference>
<dbReference type="SUPFAM" id="SSF47928">
    <property type="entry name" value="N-terminal domain of the delta subunit of the F1F0-ATP synthase"/>
    <property type="match status" value="1"/>
</dbReference>
<evidence type="ECO:0000256" key="6">
    <source>
        <dbReference type="ARBA" id="ARBA00023310"/>
    </source>
</evidence>
<keyword evidence="2 7" id="KW-0813">Transport</keyword>
<protein>
    <recommendedName>
        <fullName evidence="7">ATP synthase subunit delta</fullName>
    </recommendedName>
    <alternativeName>
        <fullName evidence="7">ATP synthase F(1) sector subunit delta</fullName>
    </alternativeName>
    <alternativeName>
        <fullName evidence="7">F-type ATPase subunit delta</fullName>
        <shortName evidence="7">F-ATPase subunit delta</shortName>
    </alternativeName>
</protein>
<dbReference type="HAMAP" id="MF_01416">
    <property type="entry name" value="ATP_synth_delta_bact"/>
    <property type="match status" value="1"/>
</dbReference>
<dbReference type="GO" id="GO:0005886">
    <property type="term" value="C:plasma membrane"/>
    <property type="evidence" value="ECO:0007669"/>
    <property type="project" value="UniProtKB-SubCell"/>
</dbReference>
<comment type="function">
    <text evidence="7">F(1)F(0) ATP synthase produces ATP from ADP in the presence of a proton or sodium gradient. F-type ATPases consist of two structural domains, F(1) containing the extramembraneous catalytic core and F(0) containing the membrane proton channel, linked together by a central stalk and a peripheral stalk. During catalysis, ATP synthesis in the catalytic domain of F(1) is coupled via a rotary mechanism of the central stalk subunits to proton translocation.</text>
</comment>
<dbReference type="OrthoDB" id="9802471at2"/>
<evidence type="ECO:0000256" key="1">
    <source>
        <dbReference type="ARBA" id="ARBA00004370"/>
    </source>
</evidence>
<organism evidence="8 9">
    <name type="scientific">Turneriella parva (strain ATCC BAA-1111 / DSM 21527 / NCTC 11395 / H)</name>
    <name type="common">Leptospira parva</name>
    <dbReference type="NCBI Taxonomy" id="869212"/>
    <lineage>
        <taxon>Bacteria</taxon>
        <taxon>Pseudomonadati</taxon>
        <taxon>Spirochaetota</taxon>
        <taxon>Spirochaetia</taxon>
        <taxon>Leptospirales</taxon>
        <taxon>Leptospiraceae</taxon>
        <taxon>Turneriella</taxon>
    </lineage>
</organism>
<keyword evidence="9" id="KW-1185">Reference proteome</keyword>
<evidence type="ECO:0000256" key="5">
    <source>
        <dbReference type="ARBA" id="ARBA00023136"/>
    </source>
</evidence>
<dbReference type="RefSeq" id="WP_014803598.1">
    <property type="nucleotide sequence ID" value="NC_018020.1"/>
</dbReference>